<dbReference type="PANTHER" id="PTHR31941">
    <property type="entry name" value="CYTOSKELETAL SIGNALING PROTEIN SLM1"/>
    <property type="match status" value="1"/>
</dbReference>
<dbReference type="PROSITE" id="PS50003">
    <property type="entry name" value="PH_DOMAIN"/>
    <property type="match status" value="1"/>
</dbReference>
<dbReference type="Proteomes" id="UP001143981">
    <property type="component" value="Unassembled WGS sequence"/>
</dbReference>
<feature type="region of interest" description="Disordered" evidence="2">
    <location>
        <begin position="355"/>
        <end position="495"/>
    </location>
</feature>
<feature type="compositionally biased region" description="Basic and acidic residues" evidence="2">
    <location>
        <begin position="423"/>
        <end position="434"/>
    </location>
</feature>
<evidence type="ECO:0000256" key="1">
    <source>
        <dbReference type="ARBA" id="ARBA00022553"/>
    </source>
</evidence>
<dbReference type="OrthoDB" id="5598057at2759"/>
<comment type="caution">
    <text evidence="4">The sequence shown here is derived from an EMBL/GenBank/DDBJ whole genome shotgun (WGS) entry which is preliminary data.</text>
</comment>
<organism evidence="4 5">
    <name type="scientific">Coemansia biformis</name>
    <dbReference type="NCBI Taxonomy" id="1286918"/>
    <lineage>
        <taxon>Eukaryota</taxon>
        <taxon>Fungi</taxon>
        <taxon>Fungi incertae sedis</taxon>
        <taxon>Zoopagomycota</taxon>
        <taxon>Kickxellomycotina</taxon>
        <taxon>Kickxellomycetes</taxon>
        <taxon>Kickxellales</taxon>
        <taxon>Kickxellaceae</taxon>
        <taxon>Coemansia</taxon>
    </lineage>
</organism>
<sequence length="495" mass="53349">KALDKAASDFGLPLSGEHYFAGVEFGGVQQLAIQLKDMHGMYAAHCARLIQGIEADTLGQLDGLRTEIKKHLKAYADHLAPHYRRLRKQAKEVDGCKDKLVRAVETYEKKGRGQDVWLVRQCVRRELVKQAALENALHRAVQAEHGRLLGWETMMASRLRDIVAGVVASERASLHACTGTADNFAAILDRFDPSTEPRMFDQRFGSALRLPLGLNGNSSLEDCDYMYRDCRVADVLLEGPVERERGMIKRFQPSYVVLTAQGYLHCYSDKLHLLEKSPDLSLDLAACGVVSLDDACMFVVVVGDKKLGRSRYAFRGANPAVTSNWVSAIASVAARQPAPTPPRVDSTIRGTQMADDAEHAAGTPPTAAHSLDEDTAAREAAAATSSWERSPVPSVAEDPASRQDSQADDHGSRSVGSQNQPAHGHEDAEPHSVGEDAAASALPTADGASRPEDGNTGDAGMVLPAHDVAHQPAPAQDTPHHPMPEPYGGMPPTSG</sequence>
<keyword evidence="5" id="KW-1185">Reference proteome</keyword>
<evidence type="ECO:0000313" key="4">
    <source>
        <dbReference type="EMBL" id="KAJ1728700.1"/>
    </source>
</evidence>
<proteinExistence type="predicted"/>
<dbReference type="Pfam" id="PF20399">
    <property type="entry name" value="PH_20"/>
    <property type="match status" value="1"/>
</dbReference>
<feature type="non-terminal residue" evidence="4">
    <location>
        <position position="1"/>
    </location>
</feature>
<evidence type="ECO:0000259" key="3">
    <source>
        <dbReference type="PROSITE" id="PS50003"/>
    </source>
</evidence>
<reference evidence="4" key="1">
    <citation type="submission" date="2022-07" db="EMBL/GenBank/DDBJ databases">
        <title>Phylogenomic reconstructions and comparative analyses of Kickxellomycotina fungi.</title>
        <authorList>
            <person name="Reynolds N.K."/>
            <person name="Stajich J.E."/>
            <person name="Barry K."/>
            <person name="Grigoriev I.V."/>
            <person name="Crous P."/>
            <person name="Smith M.E."/>
        </authorList>
    </citation>
    <scope>NUCLEOTIDE SEQUENCE</scope>
    <source>
        <strain evidence="4">BCRC 34381</strain>
    </source>
</reference>
<dbReference type="InterPro" id="IPR046868">
    <property type="entry name" value="BAR_4"/>
</dbReference>
<dbReference type="AlphaFoldDB" id="A0A9W8CY66"/>
<accession>A0A9W8CY66</accession>
<feature type="compositionally biased region" description="Basic and acidic residues" evidence="2">
    <location>
        <begin position="399"/>
        <end position="412"/>
    </location>
</feature>
<dbReference type="PANTHER" id="PTHR31941:SF1">
    <property type="entry name" value="CYTOSKELETAL SIGNALING PROTEIN SLM1"/>
    <property type="match status" value="1"/>
</dbReference>
<protein>
    <recommendedName>
        <fullName evidence="3">PH domain-containing protein</fullName>
    </recommendedName>
</protein>
<keyword evidence="1" id="KW-0597">Phosphoprotein</keyword>
<evidence type="ECO:0000256" key="2">
    <source>
        <dbReference type="SAM" id="MobiDB-lite"/>
    </source>
</evidence>
<feature type="domain" description="PH" evidence="3">
    <location>
        <begin position="234"/>
        <end position="334"/>
    </location>
</feature>
<dbReference type="InterPro" id="IPR046869">
    <property type="entry name" value="SLM1/RGC1-like_PH"/>
</dbReference>
<dbReference type="SMART" id="SM00233">
    <property type="entry name" value="PH"/>
    <property type="match status" value="1"/>
</dbReference>
<dbReference type="Gene3D" id="2.30.29.30">
    <property type="entry name" value="Pleckstrin-homology domain (PH domain)/Phosphotyrosine-binding domain (PTB)"/>
    <property type="match status" value="1"/>
</dbReference>
<dbReference type="Pfam" id="PF20400">
    <property type="entry name" value="BAR_4"/>
    <property type="match status" value="1"/>
</dbReference>
<feature type="compositionally biased region" description="Low complexity" evidence="2">
    <location>
        <begin position="378"/>
        <end position="390"/>
    </location>
</feature>
<dbReference type="EMBL" id="JANBOI010000758">
    <property type="protein sequence ID" value="KAJ1728700.1"/>
    <property type="molecule type" value="Genomic_DNA"/>
</dbReference>
<dbReference type="InterPro" id="IPR011993">
    <property type="entry name" value="PH-like_dom_sf"/>
</dbReference>
<gene>
    <name evidence="4" type="ORF">LPJ61_003898</name>
</gene>
<name>A0A9W8CY66_9FUNG</name>
<dbReference type="SUPFAM" id="SSF50729">
    <property type="entry name" value="PH domain-like"/>
    <property type="match status" value="1"/>
</dbReference>
<evidence type="ECO:0000313" key="5">
    <source>
        <dbReference type="Proteomes" id="UP001143981"/>
    </source>
</evidence>
<dbReference type="InterPro" id="IPR001849">
    <property type="entry name" value="PH_domain"/>
</dbReference>